<accession>A0A4R4KC80</accession>
<dbReference type="PROSITE" id="PS50931">
    <property type="entry name" value="HTH_LYSR"/>
    <property type="match status" value="1"/>
</dbReference>
<gene>
    <name evidence="6" type="ORF">EIY72_11720</name>
</gene>
<dbReference type="InterPro" id="IPR036390">
    <property type="entry name" value="WH_DNA-bd_sf"/>
</dbReference>
<dbReference type="SUPFAM" id="SSF53850">
    <property type="entry name" value="Periplasmic binding protein-like II"/>
    <property type="match status" value="1"/>
</dbReference>
<evidence type="ECO:0000256" key="4">
    <source>
        <dbReference type="ARBA" id="ARBA00023163"/>
    </source>
</evidence>
<name>A0A4R4KC80_PSEVA</name>
<dbReference type="Proteomes" id="UP000295254">
    <property type="component" value="Unassembled WGS sequence"/>
</dbReference>
<dbReference type="GO" id="GO:0003700">
    <property type="term" value="F:DNA-binding transcription factor activity"/>
    <property type="evidence" value="ECO:0007669"/>
    <property type="project" value="InterPro"/>
</dbReference>
<dbReference type="PRINTS" id="PR00039">
    <property type="entry name" value="HTHLYSR"/>
</dbReference>
<evidence type="ECO:0000259" key="5">
    <source>
        <dbReference type="PROSITE" id="PS50931"/>
    </source>
</evidence>
<keyword evidence="3" id="KW-0238">DNA-binding</keyword>
<evidence type="ECO:0000313" key="6">
    <source>
        <dbReference type="EMBL" id="TDB64286.1"/>
    </source>
</evidence>
<dbReference type="Gene3D" id="1.10.10.10">
    <property type="entry name" value="Winged helix-like DNA-binding domain superfamily/Winged helix DNA-binding domain"/>
    <property type="match status" value="1"/>
</dbReference>
<reference evidence="7" key="1">
    <citation type="journal article" date="2019" name="bioRxiv">
        <title>Bacterially produced spermidine induces plant systemic susceptibility to pathogens.</title>
        <authorList>
            <person name="Melnyk R.A."/>
            <person name="Beskrovnaya P.A."/>
            <person name="Liu Z."/>
            <person name="Song Y."/>
            <person name="Haney C.H."/>
        </authorList>
    </citation>
    <scope>NUCLEOTIDE SEQUENCE [LARGE SCALE GENOMIC DNA]</scope>
    <source>
        <strain evidence="7">Dha-51</strain>
    </source>
</reference>
<dbReference type="InterPro" id="IPR036388">
    <property type="entry name" value="WH-like_DNA-bd_sf"/>
</dbReference>
<evidence type="ECO:0000256" key="3">
    <source>
        <dbReference type="ARBA" id="ARBA00023125"/>
    </source>
</evidence>
<dbReference type="Pfam" id="PF00126">
    <property type="entry name" value="HTH_1"/>
    <property type="match status" value="1"/>
</dbReference>
<evidence type="ECO:0000256" key="2">
    <source>
        <dbReference type="ARBA" id="ARBA00023015"/>
    </source>
</evidence>
<dbReference type="Pfam" id="PF03466">
    <property type="entry name" value="LysR_substrate"/>
    <property type="match status" value="1"/>
</dbReference>
<organism evidence="6 7">
    <name type="scientific">Pseudomonas vancouverensis</name>
    <dbReference type="NCBI Taxonomy" id="95300"/>
    <lineage>
        <taxon>Bacteria</taxon>
        <taxon>Pseudomonadati</taxon>
        <taxon>Pseudomonadota</taxon>
        <taxon>Gammaproteobacteria</taxon>
        <taxon>Pseudomonadales</taxon>
        <taxon>Pseudomonadaceae</taxon>
        <taxon>Pseudomonas</taxon>
    </lineage>
</organism>
<proteinExistence type="inferred from homology"/>
<protein>
    <submittedName>
        <fullName evidence="6">LysR family transcriptional regulator</fullName>
    </submittedName>
</protein>
<dbReference type="PANTHER" id="PTHR30537">
    <property type="entry name" value="HTH-TYPE TRANSCRIPTIONAL REGULATOR"/>
    <property type="match status" value="1"/>
</dbReference>
<sequence>MPGAHRNVSRQLPSIELLQAFLTVAKTGNFGKAGELLNLSQSAVSRQVAQLEARMDSRLFERHTRRIVLTDEGKALEPVAEQVIGLLSDASQMLTTVGRSVSLRAHPTMAARWLIPQLTEFFRWHPEVTVSVDTVYHRFPDFAFESVDAMIAYGTATWPDFEALELWEEQLIPVCSPALLAGTSPEALLRTARLVDSSMDRLDWRRWEEYYPGSTGNDNPHLTFDTLESAIVAVKCGQGIALVDAVLARDELLNGQLVRVHAGRIVTGGRYTLVYPKRVKRSSGFCEFLAWLEQQVAAADFRKADDPERPI</sequence>
<dbReference type="InterPro" id="IPR000847">
    <property type="entry name" value="LysR_HTH_N"/>
</dbReference>
<dbReference type="PANTHER" id="PTHR30537:SF74">
    <property type="entry name" value="HTH-TYPE TRANSCRIPTIONAL REGULATOR TRPI"/>
    <property type="match status" value="1"/>
</dbReference>
<comment type="caution">
    <text evidence="6">The sequence shown here is derived from an EMBL/GenBank/DDBJ whole genome shotgun (WGS) entry which is preliminary data.</text>
</comment>
<dbReference type="Gene3D" id="3.40.190.10">
    <property type="entry name" value="Periplasmic binding protein-like II"/>
    <property type="match status" value="2"/>
</dbReference>
<feature type="domain" description="HTH lysR-type" evidence="5">
    <location>
        <begin position="13"/>
        <end position="70"/>
    </location>
</feature>
<dbReference type="SUPFAM" id="SSF46785">
    <property type="entry name" value="Winged helix' DNA-binding domain"/>
    <property type="match status" value="1"/>
</dbReference>
<keyword evidence="4" id="KW-0804">Transcription</keyword>
<dbReference type="AlphaFoldDB" id="A0A4R4KC80"/>
<dbReference type="InterPro" id="IPR058163">
    <property type="entry name" value="LysR-type_TF_proteobact-type"/>
</dbReference>
<dbReference type="FunFam" id="1.10.10.10:FF:000001">
    <property type="entry name" value="LysR family transcriptional regulator"/>
    <property type="match status" value="1"/>
</dbReference>
<keyword evidence="2" id="KW-0805">Transcription regulation</keyword>
<dbReference type="InterPro" id="IPR005119">
    <property type="entry name" value="LysR_subst-bd"/>
</dbReference>
<dbReference type="GO" id="GO:0043565">
    <property type="term" value="F:sequence-specific DNA binding"/>
    <property type="evidence" value="ECO:0007669"/>
    <property type="project" value="TreeGrafter"/>
</dbReference>
<dbReference type="GO" id="GO:0006351">
    <property type="term" value="P:DNA-templated transcription"/>
    <property type="evidence" value="ECO:0007669"/>
    <property type="project" value="TreeGrafter"/>
</dbReference>
<evidence type="ECO:0000256" key="1">
    <source>
        <dbReference type="ARBA" id="ARBA00009437"/>
    </source>
</evidence>
<dbReference type="EMBL" id="RRZK01000011">
    <property type="protein sequence ID" value="TDB64286.1"/>
    <property type="molecule type" value="Genomic_DNA"/>
</dbReference>
<comment type="similarity">
    <text evidence="1">Belongs to the LysR transcriptional regulatory family.</text>
</comment>
<keyword evidence="7" id="KW-1185">Reference proteome</keyword>
<dbReference type="OrthoDB" id="5526340at2"/>
<evidence type="ECO:0000313" key="7">
    <source>
        <dbReference type="Proteomes" id="UP000295254"/>
    </source>
</evidence>
<dbReference type="CDD" id="cd08432">
    <property type="entry name" value="PBP2_GcdR_TrpI_HvrB_AmpR_like"/>
    <property type="match status" value="1"/>
</dbReference>